<dbReference type="EMBL" id="VFOU01000001">
    <property type="protein sequence ID" value="TQL73813.1"/>
    <property type="molecule type" value="Genomic_DNA"/>
</dbReference>
<dbReference type="PANTHER" id="PTHR12302">
    <property type="entry name" value="EBNA2 BINDING PROTEIN P100"/>
    <property type="match status" value="1"/>
</dbReference>
<name>A0A543AMJ5_9MICC</name>
<dbReference type="PANTHER" id="PTHR12302:SF3">
    <property type="entry name" value="SERINE_THREONINE-PROTEIN KINASE 31"/>
    <property type="match status" value="1"/>
</dbReference>
<evidence type="ECO:0000256" key="5">
    <source>
        <dbReference type="SAM" id="SignalP"/>
    </source>
</evidence>
<dbReference type="GO" id="GO:0016787">
    <property type="term" value="F:hydrolase activity"/>
    <property type="evidence" value="ECO:0007669"/>
    <property type="project" value="UniProtKB-KW"/>
</dbReference>
<accession>A0A543AMJ5</accession>
<comment type="caution">
    <text evidence="7">The sequence shown here is derived from an EMBL/GenBank/DDBJ whole genome shotgun (WGS) entry which is preliminary data.</text>
</comment>
<feature type="signal peptide" evidence="5">
    <location>
        <begin position="1"/>
        <end position="22"/>
    </location>
</feature>
<dbReference type="AlphaFoldDB" id="A0A543AMJ5"/>
<evidence type="ECO:0000313" key="8">
    <source>
        <dbReference type="Proteomes" id="UP000319746"/>
    </source>
</evidence>
<proteinExistence type="predicted"/>
<feature type="compositionally biased region" description="Basic and acidic residues" evidence="4">
    <location>
        <begin position="276"/>
        <end position="323"/>
    </location>
</feature>
<dbReference type="PROSITE" id="PS50830">
    <property type="entry name" value="TNASE_3"/>
    <property type="match status" value="1"/>
</dbReference>
<dbReference type="InterPro" id="IPR016071">
    <property type="entry name" value="Staphylococal_nuclease_OB-fold"/>
</dbReference>
<dbReference type="InterPro" id="IPR035437">
    <property type="entry name" value="SNase_OB-fold_sf"/>
</dbReference>
<dbReference type="GO" id="GO:0004519">
    <property type="term" value="F:endonuclease activity"/>
    <property type="evidence" value="ECO:0007669"/>
    <property type="project" value="UniProtKB-KW"/>
</dbReference>
<keyword evidence="2" id="KW-0255">Endonuclease</keyword>
<protein>
    <submittedName>
        <fullName evidence="7">Micrococcal nuclease</fullName>
    </submittedName>
</protein>
<evidence type="ECO:0000256" key="4">
    <source>
        <dbReference type="SAM" id="MobiDB-lite"/>
    </source>
</evidence>
<organism evidence="7 8">
    <name type="scientific">Enteractinococcus coprophilus</name>
    <dbReference type="NCBI Taxonomy" id="1027633"/>
    <lineage>
        <taxon>Bacteria</taxon>
        <taxon>Bacillati</taxon>
        <taxon>Actinomycetota</taxon>
        <taxon>Actinomycetes</taxon>
        <taxon>Micrococcales</taxon>
        <taxon>Micrococcaceae</taxon>
    </lineage>
</organism>
<dbReference type="SUPFAM" id="SSF50199">
    <property type="entry name" value="Staphylococcal nuclease"/>
    <property type="match status" value="1"/>
</dbReference>
<evidence type="ECO:0000256" key="1">
    <source>
        <dbReference type="ARBA" id="ARBA00022722"/>
    </source>
</evidence>
<dbReference type="GO" id="GO:0003676">
    <property type="term" value="F:nucleic acid binding"/>
    <property type="evidence" value="ECO:0007669"/>
    <property type="project" value="InterPro"/>
</dbReference>
<keyword evidence="5" id="KW-0732">Signal</keyword>
<dbReference type="SMART" id="SM00318">
    <property type="entry name" value="SNc"/>
    <property type="match status" value="1"/>
</dbReference>
<keyword evidence="8" id="KW-1185">Reference proteome</keyword>
<sequence>MALSKKAALWTAGMLIAPLTIAGVAFGTTLNDKDDRATVLRVIDGDTLDVELDGEPTRIRLLNIDTPETKHPHEAVQCLGPEATEFLQELLPAGTRIDLEYDVERKDRYDRTLAGVFYNDTLVNAQIAARGLGVAVTYEPNHKFYDEVKAAERQARNKASGLFDPTTQCTPPQMIENLQDQVEQLSDAQPQDVEEAEAELEALALVARQADHLATLLMELENHHLNNGQFAFLSHLYGSRLEAFHTQLDMAVATLDERETQLEQIREDIQAEEQRRRAEEKRKQQEQERKEKEERERQEAEAAERQRQQNAQQEHRRQAEADTARQQSRTPQNSDSSSGSAPAPSRNSNPSRNDAPSGYGTDADYPGYTGPRCYAPGGRSWKPC</sequence>
<dbReference type="PROSITE" id="PS01123">
    <property type="entry name" value="TNASE_1"/>
    <property type="match status" value="1"/>
</dbReference>
<feature type="region of interest" description="Disordered" evidence="4">
    <location>
        <begin position="276"/>
        <end position="384"/>
    </location>
</feature>
<dbReference type="RefSeq" id="WP_170200314.1">
    <property type="nucleotide sequence ID" value="NZ_JBHWXF010000001.1"/>
</dbReference>
<gene>
    <name evidence="7" type="ORF">FB556_0261</name>
</gene>
<feature type="chain" id="PRO_5038990196" evidence="5">
    <location>
        <begin position="23"/>
        <end position="384"/>
    </location>
</feature>
<evidence type="ECO:0000256" key="2">
    <source>
        <dbReference type="ARBA" id="ARBA00022759"/>
    </source>
</evidence>
<evidence type="ECO:0000313" key="7">
    <source>
        <dbReference type="EMBL" id="TQL73813.1"/>
    </source>
</evidence>
<feature type="compositionally biased region" description="Low complexity" evidence="4">
    <location>
        <begin position="333"/>
        <end position="357"/>
    </location>
</feature>
<dbReference type="InterPro" id="IPR002071">
    <property type="entry name" value="Thermonucl_AS"/>
</dbReference>
<reference evidence="7 8" key="1">
    <citation type="submission" date="2019-06" db="EMBL/GenBank/DDBJ databases">
        <title>Sequencing the genomes of 1000 actinobacteria strains.</title>
        <authorList>
            <person name="Klenk H.-P."/>
        </authorList>
    </citation>
    <scope>NUCLEOTIDE SEQUENCE [LARGE SCALE GENOMIC DNA]</scope>
    <source>
        <strain evidence="7 8">DSM 24083</strain>
    </source>
</reference>
<feature type="domain" description="TNase-like" evidence="6">
    <location>
        <begin position="33"/>
        <end position="165"/>
    </location>
</feature>
<dbReference type="Proteomes" id="UP000319746">
    <property type="component" value="Unassembled WGS sequence"/>
</dbReference>
<evidence type="ECO:0000259" key="6">
    <source>
        <dbReference type="PROSITE" id="PS50830"/>
    </source>
</evidence>
<dbReference type="Pfam" id="PF00565">
    <property type="entry name" value="SNase"/>
    <property type="match status" value="1"/>
</dbReference>
<keyword evidence="1" id="KW-0540">Nuclease</keyword>
<evidence type="ECO:0000256" key="3">
    <source>
        <dbReference type="ARBA" id="ARBA00022801"/>
    </source>
</evidence>
<keyword evidence="3" id="KW-0378">Hydrolase</keyword>
<dbReference type="Gene3D" id="2.40.50.90">
    <property type="match status" value="1"/>
</dbReference>